<dbReference type="SUPFAM" id="SSF52540">
    <property type="entry name" value="P-loop containing nucleoside triphosphate hydrolases"/>
    <property type="match status" value="1"/>
</dbReference>
<proteinExistence type="predicted"/>
<protein>
    <submittedName>
        <fullName evidence="3">Small GTP-binding protein</fullName>
    </submittedName>
</protein>
<comment type="caution">
    <text evidence="3">The sequence shown here is derived from an EMBL/GenBank/DDBJ whole genome shotgun (WGS) entry which is preliminary data.</text>
</comment>
<gene>
    <name evidence="3" type="ORF">B1B_19493</name>
</gene>
<evidence type="ECO:0000259" key="2">
    <source>
        <dbReference type="PROSITE" id="PS51710"/>
    </source>
</evidence>
<accession>T0Y469</accession>
<reference evidence="3" key="1">
    <citation type="submission" date="2013-08" db="EMBL/GenBank/DDBJ databases">
        <authorList>
            <person name="Mendez C."/>
            <person name="Richter M."/>
            <person name="Ferrer M."/>
            <person name="Sanchez J."/>
        </authorList>
    </citation>
    <scope>NUCLEOTIDE SEQUENCE</scope>
</reference>
<dbReference type="GO" id="GO:0005525">
    <property type="term" value="F:GTP binding"/>
    <property type="evidence" value="ECO:0007669"/>
    <property type="project" value="InterPro"/>
</dbReference>
<dbReference type="InterPro" id="IPR031167">
    <property type="entry name" value="G_OBG"/>
</dbReference>
<name>T0Y469_9ZZZZ</name>
<organism evidence="3">
    <name type="scientific">mine drainage metagenome</name>
    <dbReference type="NCBI Taxonomy" id="410659"/>
    <lineage>
        <taxon>unclassified sequences</taxon>
        <taxon>metagenomes</taxon>
        <taxon>ecological metagenomes</taxon>
    </lineage>
</organism>
<dbReference type="PROSITE" id="PS51710">
    <property type="entry name" value="G_OBG"/>
    <property type="match status" value="1"/>
</dbReference>
<evidence type="ECO:0000256" key="1">
    <source>
        <dbReference type="ARBA" id="ARBA00022741"/>
    </source>
</evidence>
<dbReference type="InterPro" id="IPR027417">
    <property type="entry name" value="P-loop_NTPase"/>
</dbReference>
<evidence type="ECO:0000313" key="3">
    <source>
        <dbReference type="EMBL" id="EQD26697.1"/>
    </source>
</evidence>
<dbReference type="Gene3D" id="3.40.50.300">
    <property type="entry name" value="P-loop containing nucleotide triphosphate hydrolases"/>
    <property type="match status" value="1"/>
</dbReference>
<dbReference type="InterPro" id="IPR006073">
    <property type="entry name" value="GTP-bd"/>
</dbReference>
<feature type="domain" description="OBG-type G" evidence="2">
    <location>
        <begin position="19"/>
        <end position="79"/>
    </location>
</feature>
<reference evidence="3" key="2">
    <citation type="journal article" date="2014" name="ISME J.">
        <title>Microbial stratification in low pH oxic and suboxic macroscopic growths along an acid mine drainage.</title>
        <authorList>
            <person name="Mendez-Garcia C."/>
            <person name="Mesa V."/>
            <person name="Sprenger R.R."/>
            <person name="Richter M."/>
            <person name="Diez M.S."/>
            <person name="Solano J."/>
            <person name="Bargiela R."/>
            <person name="Golyshina O.V."/>
            <person name="Manteca A."/>
            <person name="Ramos J.L."/>
            <person name="Gallego J.R."/>
            <person name="Llorente I."/>
            <person name="Martins Dos Santos V.A."/>
            <person name="Jensen O.N."/>
            <person name="Pelaez A.I."/>
            <person name="Sanchez J."/>
            <person name="Ferrer M."/>
        </authorList>
    </citation>
    <scope>NUCLEOTIDE SEQUENCE</scope>
</reference>
<dbReference type="NCBIfam" id="TIGR00231">
    <property type="entry name" value="small_GTP"/>
    <property type="match status" value="1"/>
</dbReference>
<dbReference type="Pfam" id="PF01926">
    <property type="entry name" value="MMR_HSR1"/>
    <property type="match status" value="1"/>
</dbReference>
<dbReference type="CDD" id="cd01897">
    <property type="entry name" value="NOG"/>
    <property type="match status" value="1"/>
</dbReference>
<keyword evidence="1" id="KW-0547">Nucleotide-binding</keyword>
<feature type="non-terminal residue" evidence="3">
    <location>
        <position position="1"/>
    </location>
</feature>
<sequence>LGRCRDFMKQVPQIEDQTPTFIIAGMPNVGKSSLLSRVTTATPRIAPYPFTTQSIYIGYLDRNGKRIQIIDTPGILDRPMSDRNTMEMNAILALRHIDSTIIFLFDKSRESIYDAESQEKLFEEIKANMKKEMIRVQAKVDISDNKTEEYVISASTGDGVDELVEYLLTHSPGVKYAAR</sequence>
<dbReference type="PANTHER" id="PTHR45759">
    <property type="entry name" value="NUCLEOLAR GTP-BINDING PROTEIN 1"/>
    <property type="match status" value="1"/>
</dbReference>
<dbReference type="AlphaFoldDB" id="T0Y469"/>
<dbReference type="InterPro" id="IPR005225">
    <property type="entry name" value="Small_GTP-bd"/>
</dbReference>
<dbReference type="EMBL" id="AUZY01013088">
    <property type="protein sequence ID" value="EQD26697.1"/>
    <property type="molecule type" value="Genomic_DNA"/>
</dbReference>
<dbReference type="PRINTS" id="PR00326">
    <property type="entry name" value="GTP1OBG"/>
</dbReference>